<comment type="caution">
    <text evidence="1">The sequence shown here is derived from an EMBL/GenBank/DDBJ whole genome shotgun (WGS) entry which is preliminary data.</text>
</comment>
<organism evidence="1 2">
    <name type="scientific">Melastoma candidum</name>
    <dbReference type="NCBI Taxonomy" id="119954"/>
    <lineage>
        <taxon>Eukaryota</taxon>
        <taxon>Viridiplantae</taxon>
        <taxon>Streptophyta</taxon>
        <taxon>Embryophyta</taxon>
        <taxon>Tracheophyta</taxon>
        <taxon>Spermatophyta</taxon>
        <taxon>Magnoliopsida</taxon>
        <taxon>eudicotyledons</taxon>
        <taxon>Gunneridae</taxon>
        <taxon>Pentapetalae</taxon>
        <taxon>rosids</taxon>
        <taxon>malvids</taxon>
        <taxon>Myrtales</taxon>
        <taxon>Melastomataceae</taxon>
        <taxon>Melastomatoideae</taxon>
        <taxon>Melastomateae</taxon>
        <taxon>Melastoma</taxon>
    </lineage>
</organism>
<protein>
    <submittedName>
        <fullName evidence="1">Uncharacterized protein</fullName>
    </submittedName>
</protein>
<sequence>MGYLQFVQNQLSSRRRKASKISTRKRKRPDGSSSLMLVNKEPVTTPVSEEVDEKLSSRGVGKIAAAVESHIDDSDSDRSEESDIDYESIRFTPVARSRPITEKERARYTRMRRKSGGFDVPVLPGVFFHGMLFPSCVNREVETQAKIAVKTYNRRMGKDLQLVRVLRAITGVSSFTPYYITLEAKDGKGEVRTYQTHAVNFFDHSKRRRRMTRVRRFFLARARAPDPSKCRCTSRNRVFRGLGVFD</sequence>
<dbReference type="EMBL" id="CM042883">
    <property type="protein sequence ID" value="KAI4378793.1"/>
    <property type="molecule type" value="Genomic_DNA"/>
</dbReference>
<proteinExistence type="predicted"/>
<reference evidence="2" key="1">
    <citation type="journal article" date="2023" name="Front. Plant Sci.">
        <title>Chromosomal-level genome assembly of Melastoma candidum provides insights into trichome evolution.</title>
        <authorList>
            <person name="Zhong Y."/>
            <person name="Wu W."/>
            <person name="Sun C."/>
            <person name="Zou P."/>
            <person name="Liu Y."/>
            <person name="Dai S."/>
            <person name="Zhou R."/>
        </authorList>
    </citation>
    <scope>NUCLEOTIDE SEQUENCE [LARGE SCALE GENOMIC DNA]</scope>
</reference>
<name>A0ACB9RIK8_9MYRT</name>
<evidence type="ECO:0000313" key="2">
    <source>
        <dbReference type="Proteomes" id="UP001057402"/>
    </source>
</evidence>
<gene>
    <name evidence="1" type="ORF">MLD38_016224</name>
</gene>
<dbReference type="Proteomes" id="UP001057402">
    <property type="component" value="Chromosome 4"/>
</dbReference>
<keyword evidence="2" id="KW-1185">Reference proteome</keyword>
<evidence type="ECO:0000313" key="1">
    <source>
        <dbReference type="EMBL" id="KAI4378793.1"/>
    </source>
</evidence>
<accession>A0ACB9RIK8</accession>